<feature type="transmembrane region" description="Helical" evidence="1">
    <location>
        <begin position="49"/>
        <end position="72"/>
    </location>
</feature>
<accession>A0A160T397</accession>
<gene>
    <name evidence="2" type="ORF">CFX0092_A1911</name>
</gene>
<dbReference type="AlphaFoldDB" id="A0A160T397"/>
<sequence>MRYHSYGKIVFDKSMTPVYYLIRLGVFTQDFCHVGLANKPFRIDNKRNVFILLVYCSRRFLPGWSAGFYWFLPN</sequence>
<dbReference type="KEGG" id="pbf:CFX0092_A1911"/>
<evidence type="ECO:0000313" key="2">
    <source>
        <dbReference type="EMBL" id="CUS03789.2"/>
    </source>
</evidence>
<organism evidence="2 3">
    <name type="scientific">Candidatus Promineifilum breve</name>
    <dbReference type="NCBI Taxonomy" id="1806508"/>
    <lineage>
        <taxon>Bacteria</taxon>
        <taxon>Bacillati</taxon>
        <taxon>Chloroflexota</taxon>
        <taxon>Ardenticatenia</taxon>
        <taxon>Candidatus Promineifilales</taxon>
        <taxon>Candidatus Promineifilaceae</taxon>
        <taxon>Candidatus Promineifilum</taxon>
    </lineage>
</organism>
<proteinExistence type="predicted"/>
<keyword evidence="3" id="KW-1185">Reference proteome</keyword>
<reference evidence="2" key="1">
    <citation type="submission" date="2016-01" db="EMBL/GenBank/DDBJ databases">
        <authorList>
            <person name="Mcilroy J.S."/>
            <person name="Karst M S."/>
            <person name="Albertsen M."/>
        </authorList>
    </citation>
    <scope>NUCLEOTIDE SEQUENCE</scope>
    <source>
        <strain evidence="2">Cfx-K</strain>
    </source>
</reference>
<name>A0A160T397_9CHLR</name>
<protein>
    <submittedName>
        <fullName evidence="2">Uncharacterized protein</fullName>
    </submittedName>
</protein>
<dbReference type="EMBL" id="LN890655">
    <property type="protein sequence ID" value="CUS03789.2"/>
    <property type="molecule type" value="Genomic_DNA"/>
</dbReference>
<keyword evidence="1" id="KW-0812">Transmembrane</keyword>
<keyword evidence="1" id="KW-0472">Membrane</keyword>
<evidence type="ECO:0000313" key="3">
    <source>
        <dbReference type="Proteomes" id="UP000215027"/>
    </source>
</evidence>
<dbReference type="Proteomes" id="UP000215027">
    <property type="component" value="Chromosome I"/>
</dbReference>
<keyword evidence="1" id="KW-1133">Transmembrane helix</keyword>
<evidence type="ECO:0000256" key="1">
    <source>
        <dbReference type="SAM" id="Phobius"/>
    </source>
</evidence>